<accession>J9EDF5</accession>
<dbReference type="Proteomes" id="UP000004810">
    <property type="component" value="Unassembled WGS sequence"/>
</dbReference>
<protein>
    <submittedName>
        <fullName evidence="2">TPR Domain containing protein</fullName>
    </submittedName>
</protein>
<dbReference type="InterPro" id="IPR011990">
    <property type="entry name" value="TPR-like_helical_dom_sf"/>
</dbReference>
<dbReference type="GO" id="GO:0042073">
    <property type="term" value="P:intraciliary transport"/>
    <property type="evidence" value="ECO:0007669"/>
    <property type="project" value="TreeGrafter"/>
</dbReference>
<evidence type="ECO:0000313" key="3">
    <source>
        <dbReference type="Proteomes" id="UP000004810"/>
    </source>
</evidence>
<organism evidence="2 3">
    <name type="scientific">Wuchereria bancrofti</name>
    <dbReference type="NCBI Taxonomy" id="6293"/>
    <lineage>
        <taxon>Eukaryota</taxon>
        <taxon>Metazoa</taxon>
        <taxon>Ecdysozoa</taxon>
        <taxon>Nematoda</taxon>
        <taxon>Chromadorea</taxon>
        <taxon>Rhabditida</taxon>
        <taxon>Spirurina</taxon>
        <taxon>Spiruromorpha</taxon>
        <taxon>Filarioidea</taxon>
        <taxon>Onchocercidae</taxon>
        <taxon>Wuchereria</taxon>
    </lineage>
</organism>
<sequence length="153" mass="17836">MANNLLTEALNTYQMIVKNKMFVNSGRLKANIANIYFKQKEYKKAIKLYQIALDQVPNSQKNTRIKIMNNIGVAFIKCGEYDEADSTFEHCMNEKGNYNTALNFILTAYCLNDIEKMKDGFQRLLDIPLLTDDETKYMVCPFFYFLLIIKLKL</sequence>
<dbReference type="PANTHER" id="PTHR44117">
    <property type="entry name" value="INTRAFLAGELLAR TRANSPORT PROTEIN 88 HOMOLOG"/>
    <property type="match status" value="1"/>
</dbReference>
<dbReference type="Gene3D" id="1.25.40.10">
    <property type="entry name" value="Tetratricopeptide repeat domain"/>
    <property type="match status" value="1"/>
</dbReference>
<dbReference type="GO" id="GO:0097546">
    <property type="term" value="C:ciliary base"/>
    <property type="evidence" value="ECO:0007669"/>
    <property type="project" value="TreeGrafter"/>
</dbReference>
<comment type="caution">
    <text evidence="2">The sequence shown here is derived from an EMBL/GenBank/DDBJ whole genome shotgun (WGS) entry which is preliminary data.</text>
</comment>
<dbReference type="Pfam" id="PF13424">
    <property type="entry name" value="TPR_12"/>
    <property type="match status" value="1"/>
</dbReference>
<dbReference type="InterPro" id="IPR019734">
    <property type="entry name" value="TPR_rpt"/>
</dbReference>
<dbReference type="GO" id="GO:0036064">
    <property type="term" value="C:ciliary basal body"/>
    <property type="evidence" value="ECO:0007669"/>
    <property type="project" value="TreeGrafter"/>
</dbReference>
<feature type="repeat" description="TPR" evidence="1">
    <location>
        <begin position="26"/>
        <end position="59"/>
    </location>
</feature>
<dbReference type="PROSITE" id="PS50005">
    <property type="entry name" value="TPR"/>
    <property type="match status" value="1"/>
</dbReference>
<dbReference type="EMBL" id="ADBV01014050">
    <property type="protein sequence ID" value="EJW73444.1"/>
    <property type="molecule type" value="Genomic_DNA"/>
</dbReference>
<proteinExistence type="predicted"/>
<dbReference type="SMART" id="SM00028">
    <property type="entry name" value="TPR"/>
    <property type="match status" value="2"/>
</dbReference>
<dbReference type="SUPFAM" id="SSF48452">
    <property type="entry name" value="TPR-like"/>
    <property type="match status" value="1"/>
</dbReference>
<dbReference type="GO" id="GO:1905515">
    <property type="term" value="P:non-motile cilium assembly"/>
    <property type="evidence" value="ECO:0007669"/>
    <property type="project" value="TreeGrafter"/>
</dbReference>
<gene>
    <name evidence="2" type="ORF">WUBG_15648</name>
</gene>
<reference evidence="3" key="1">
    <citation type="submission" date="2012-08" db="EMBL/GenBank/DDBJ databases">
        <title>The Genome Sequence of Wuchereria bancrofti.</title>
        <authorList>
            <person name="Nutman T.B."/>
            <person name="Fink D.L."/>
            <person name="Russ C."/>
            <person name="Young S."/>
            <person name="Zeng Q."/>
            <person name="Koehrsen M."/>
            <person name="Alvarado L."/>
            <person name="Berlin A."/>
            <person name="Chapman S.B."/>
            <person name="Chen Z."/>
            <person name="Freedman E."/>
            <person name="Gellesch M."/>
            <person name="Goldberg J."/>
            <person name="Griggs A."/>
            <person name="Gujja S."/>
            <person name="Heilman E.R."/>
            <person name="Heiman D."/>
            <person name="Hepburn T."/>
            <person name="Howarth C."/>
            <person name="Jen D."/>
            <person name="Larson L."/>
            <person name="Lewis B."/>
            <person name="Mehta T."/>
            <person name="Park D."/>
            <person name="Pearson M."/>
            <person name="Roberts A."/>
            <person name="Saif S."/>
            <person name="Shea T."/>
            <person name="Shenoy N."/>
            <person name="Sisk P."/>
            <person name="Stolte C."/>
            <person name="Sykes S."/>
            <person name="Walk T."/>
            <person name="White J."/>
            <person name="Yandava C."/>
            <person name="Haas B."/>
            <person name="Henn M.R."/>
            <person name="Nusbaum C."/>
            <person name="Birren B."/>
        </authorList>
    </citation>
    <scope>NUCLEOTIDE SEQUENCE [LARGE SCALE GENOMIC DNA]</scope>
    <source>
        <strain evidence="3">NA</strain>
    </source>
</reference>
<dbReference type="GO" id="GO:0019894">
    <property type="term" value="F:kinesin binding"/>
    <property type="evidence" value="ECO:0007669"/>
    <property type="project" value="TreeGrafter"/>
</dbReference>
<dbReference type="PANTHER" id="PTHR44117:SF1">
    <property type="entry name" value="INTRAFLAGELLAR TRANSPORT PROTEIN 88 HOMOLOG"/>
    <property type="match status" value="1"/>
</dbReference>
<keyword evidence="1" id="KW-0802">TPR repeat</keyword>
<dbReference type="GO" id="GO:0005814">
    <property type="term" value="C:centriole"/>
    <property type="evidence" value="ECO:0007669"/>
    <property type="project" value="TreeGrafter"/>
</dbReference>
<dbReference type="AlphaFoldDB" id="J9EDF5"/>
<evidence type="ECO:0000313" key="2">
    <source>
        <dbReference type="EMBL" id="EJW73444.1"/>
    </source>
</evidence>
<dbReference type="GO" id="GO:0097730">
    <property type="term" value="C:non-motile cilium"/>
    <property type="evidence" value="ECO:0007669"/>
    <property type="project" value="TreeGrafter"/>
</dbReference>
<evidence type="ECO:0000256" key="1">
    <source>
        <dbReference type="PROSITE-ProRule" id="PRU00339"/>
    </source>
</evidence>
<name>J9EDF5_WUCBA</name>